<evidence type="ECO:0000256" key="5">
    <source>
        <dbReference type="ARBA" id="ARBA00022962"/>
    </source>
</evidence>
<feature type="active site" evidence="10 11">
    <location>
        <position position="181"/>
    </location>
</feature>
<dbReference type="GO" id="GO:0004359">
    <property type="term" value="F:glutaminase activity"/>
    <property type="evidence" value="ECO:0007669"/>
    <property type="project" value="UniProtKB-EC"/>
</dbReference>
<keyword evidence="6 10" id="KW-0368">Histidine biosynthesis</keyword>
<dbReference type="PANTHER" id="PTHR42701:SF1">
    <property type="entry name" value="IMIDAZOLE GLYCEROL PHOSPHATE SYNTHASE SUBUNIT HISH"/>
    <property type="match status" value="1"/>
</dbReference>
<dbReference type="NCBIfam" id="TIGR01855">
    <property type="entry name" value="IMP_synth_hisH"/>
    <property type="match status" value="1"/>
</dbReference>
<comment type="catalytic activity">
    <reaction evidence="9 10">
        <text>L-glutamine + H2O = L-glutamate + NH4(+)</text>
        <dbReference type="Rhea" id="RHEA:15889"/>
        <dbReference type="ChEBI" id="CHEBI:15377"/>
        <dbReference type="ChEBI" id="CHEBI:28938"/>
        <dbReference type="ChEBI" id="CHEBI:29985"/>
        <dbReference type="ChEBI" id="CHEBI:58359"/>
        <dbReference type="EC" id="3.5.1.2"/>
    </reaction>
</comment>
<comment type="subcellular location">
    <subcellularLocation>
        <location evidence="10">Cytoplasm</location>
    </subcellularLocation>
</comment>
<evidence type="ECO:0000256" key="6">
    <source>
        <dbReference type="ARBA" id="ARBA00023102"/>
    </source>
</evidence>
<evidence type="ECO:0000313" key="13">
    <source>
        <dbReference type="EMBL" id="SEH60508.1"/>
    </source>
</evidence>
<dbReference type="InterPro" id="IPR017926">
    <property type="entry name" value="GATASE"/>
</dbReference>
<evidence type="ECO:0000259" key="12">
    <source>
        <dbReference type="Pfam" id="PF00117"/>
    </source>
</evidence>
<evidence type="ECO:0000256" key="10">
    <source>
        <dbReference type="HAMAP-Rule" id="MF_00278"/>
    </source>
</evidence>
<evidence type="ECO:0000256" key="3">
    <source>
        <dbReference type="ARBA" id="ARBA00022605"/>
    </source>
</evidence>
<keyword evidence="5 10" id="KW-0315">Glutamine amidotransferase</keyword>
<evidence type="ECO:0000256" key="11">
    <source>
        <dbReference type="PIRSR" id="PIRSR000495-1"/>
    </source>
</evidence>
<comment type="subunit">
    <text evidence="2 10">Heterodimer of HisH and HisF.</text>
</comment>
<accession>A0A1H6JF50</accession>
<evidence type="ECO:0000256" key="8">
    <source>
        <dbReference type="ARBA" id="ARBA00047838"/>
    </source>
</evidence>
<sequence length="201" mass="22048">MIAIIDYGAGNIFSVKNALDYLGLDSKLVSDKESVKSADAVILPGVGAFPAAMKKLEATGLIDTIKEEATKKPFLGICLGMQLIFEKGYEFEECDGLGLIGGSVRKMEEPELIIPHMGWNKLEKLNDCPLLENVGDNEYVYFVHSYKAHCEDKNIAAYVEYGGRVPALVYDGKYVYGAQFHPEKSGETGLKILRSFGGLIK</sequence>
<dbReference type="GO" id="GO:0000105">
    <property type="term" value="P:L-histidine biosynthetic process"/>
    <property type="evidence" value="ECO:0007669"/>
    <property type="project" value="UniProtKB-UniRule"/>
</dbReference>
<dbReference type="EC" id="4.3.2.10" evidence="10"/>
<dbReference type="CDD" id="cd01748">
    <property type="entry name" value="GATase1_IGP_Synthase"/>
    <property type="match status" value="1"/>
</dbReference>
<dbReference type="AlphaFoldDB" id="A0A1H6JF50"/>
<evidence type="ECO:0000256" key="2">
    <source>
        <dbReference type="ARBA" id="ARBA00011152"/>
    </source>
</evidence>
<dbReference type="Proteomes" id="UP000183190">
    <property type="component" value="Unassembled WGS sequence"/>
</dbReference>
<keyword evidence="7 10" id="KW-0456">Lyase</keyword>
<dbReference type="Gene3D" id="3.40.50.880">
    <property type="match status" value="1"/>
</dbReference>
<dbReference type="InterPro" id="IPR010139">
    <property type="entry name" value="Imidazole-glycPsynth_HisH"/>
</dbReference>
<keyword evidence="3 10" id="KW-0028">Amino-acid biosynthesis</keyword>
<proteinExistence type="inferred from homology"/>
<dbReference type="GO" id="GO:0000107">
    <property type="term" value="F:imidazoleglycerol-phosphate synthase activity"/>
    <property type="evidence" value="ECO:0007669"/>
    <property type="project" value="UniProtKB-UniRule"/>
</dbReference>
<comment type="catalytic activity">
    <reaction evidence="8 10">
        <text>5-[(5-phospho-1-deoxy-D-ribulos-1-ylimino)methylamino]-1-(5-phospho-beta-D-ribosyl)imidazole-4-carboxamide + L-glutamine = D-erythro-1-(imidazol-4-yl)glycerol 3-phosphate + 5-amino-1-(5-phospho-beta-D-ribosyl)imidazole-4-carboxamide + L-glutamate + H(+)</text>
        <dbReference type="Rhea" id="RHEA:24793"/>
        <dbReference type="ChEBI" id="CHEBI:15378"/>
        <dbReference type="ChEBI" id="CHEBI:29985"/>
        <dbReference type="ChEBI" id="CHEBI:58278"/>
        <dbReference type="ChEBI" id="CHEBI:58359"/>
        <dbReference type="ChEBI" id="CHEBI:58475"/>
        <dbReference type="ChEBI" id="CHEBI:58525"/>
        <dbReference type="EC" id="4.3.2.10"/>
    </reaction>
</comment>
<evidence type="ECO:0000313" key="14">
    <source>
        <dbReference type="Proteomes" id="UP000183190"/>
    </source>
</evidence>
<evidence type="ECO:0000256" key="1">
    <source>
        <dbReference type="ARBA" id="ARBA00005091"/>
    </source>
</evidence>
<dbReference type="RefSeq" id="WP_074716313.1">
    <property type="nucleotide sequence ID" value="NZ_FNWV01000005.1"/>
</dbReference>
<dbReference type="EC" id="3.5.1.2" evidence="10"/>
<evidence type="ECO:0000256" key="7">
    <source>
        <dbReference type="ARBA" id="ARBA00023239"/>
    </source>
</evidence>
<keyword evidence="4 10" id="KW-0378">Hydrolase</keyword>
<comment type="function">
    <text evidence="10">IGPS catalyzes the conversion of PRFAR and glutamine to IGP, AICAR and glutamate. The HisH subunit catalyzes the hydrolysis of glutamine to glutamate and ammonia as part of the synthesis of IGP and AICAR. The resulting ammonia molecule is channeled to the active site of HisF.</text>
</comment>
<organism evidence="13 14">
    <name type="scientific">Ruminococcus flavefaciens</name>
    <dbReference type="NCBI Taxonomy" id="1265"/>
    <lineage>
        <taxon>Bacteria</taxon>
        <taxon>Bacillati</taxon>
        <taxon>Bacillota</taxon>
        <taxon>Clostridia</taxon>
        <taxon>Eubacteriales</taxon>
        <taxon>Oscillospiraceae</taxon>
        <taxon>Ruminococcus</taxon>
    </lineage>
</organism>
<feature type="active site" evidence="10 11">
    <location>
        <position position="183"/>
    </location>
</feature>
<dbReference type="PROSITE" id="PS51273">
    <property type="entry name" value="GATASE_TYPE_1"/>
    <property type="match status" value="1"/>
</dbReference>
<dbReference type="OrthoDB" id="9807137at2"/>
<name>A0A1H6JF50_RUMFL</name>
<evidence type="ECO:0000256" key="4">
    <source>
        <dbReference type="ARBA" id="ARBA00022801"/>
    </source>
</evidence>
<keyword evidence="10" id="KW-0963">Cytoplasm</keyword>
<gene>
    <name evidence="10" type="primary">hisH</name>
    <name evidence="13" type="ORF">SAMN02910265_01671</name>
</gene>
<dbReference type="PANTHER" id="PTHR42701">
    <property type="entry name" value="IMIDAZOLE GLYCEROL PHOSPHATE SYNTHASE SUBUNIT HISH"/>
    <property type="match status" value="1"/>
</dbReference>
<dbReference type="HAMAP" id="MF_00278">
    <property type="entry name" value="HisH"/>
    <property type="match status" value="1"/>
</dbReference>
<dbReference type="InterPro" id="IPR029062">
    <property type="entry name" value="Class_I_gatase-like"/>
</dbReference>
<dbReference type="Pfam" id="PF00117">
    <property type="entry name" value="GATase"/>
    <property type="match status" value="1"/>
</dbReference>
<feature type="active site" description="Nucleophile" evidence="10 11">
    <location>
        <position position="78"/>
    </location>
</feature>
<dbReference type="GO" id="GO:0005737">
    <property type="term" value="C:cytoplasm"/>
    <property type="evidence" value="ECO:0007669"/>
    <property type="project" value="UniProtKB-SubCell"/>
</dbReference>
<dbReference type="GO" id="GO:0016829">
    <property type="term" value="F:lyase activity"/>
    <property type="evidence" value="ECO:0007669"/>
    <property type="project" value="UniProtKB-KW"/>
</dbReference>
<reference evidence="13 14" key="1">
    <citation type="submission" date="2016-10" db="EMBL/GenBank/DDBJ databases">
        <authorList>
            <person name="de Groot N.N."/>
        </authorList>
    </citation>
    <scope>NUCLEOTIDE SEQUENCE [LARGE SCALE GENOMIC DNA]</scope>
    <source>
        <strain evidence="13 14">YAD2003</strain>
    </source>
</reference>
<comment type="pathway">
    <text evidence="1 10">Amino-acid biosynthesis; L-histidine biosynthesis; L-histidine from 5-phospho-alpha-D-ribose 1-diphosphate: step 5/9.</text>
</comment>
<keyword evidence="13" id="KW-0808">Transferase</keyword>
<dbReference type="UniPathway" id="UPA00031">
    <property type="reaction ID" value="UER00010"/>
</dbReference>
<protein>
    <recommendedName>
        <fullName evidence="10">Imidazole glycerol phosphate synthase subunit HisH</fullName>
        <ecNumber evidence="10">4.3.2.10</ecNumber>
    </recommendedName>
    <alternativeName>
        <fullName evidence="10">IGP synthase glutaminase subunit</fullName>
        <ecNumber evidence="10">3.5.1.2</ecNumber>
    </alternativeName>
    <alternativeName>
        <fullName evidence="10">IGP synthase subunit HisH</fullName>
    </alternativeName>
    <alternativeName>
        <fullName evidence="10">ImGP synthase subunit HisH</fullName>
        <shortName evidence="10">IGPS subunit HisH</shortName>
    </alternativeName>
</protein>
<evidence type="ECO:0000256" key="9">
    <source>
        <dbReference type="ARBA" id="ARBA00049534"/>
    </source>
</evidence>
<dbReference type="EMBL" id="FNWV01000005">
    <property type="protein sequence ID" value="SEH60508.1"/>
    <property type="molecule type" value="Genomic_DNA"/>
</dbReference>
<dbReference type="PIRSF" id="PIRSF000495">
    <property type="entry name" value="Amidotransf_hisH"/>
    <property type="match status" value="1"/>
</dbReference>
<feature type="domain" description="Glutamine amidotransferase" evidence="12">
    <location>
        <begin position="4"/>
        <end position="194"/>
    </location>
</feature>
<dbReference type="SUPFAM" id="SSF52317">
    <property type="entry name" value="Class I glutamine amidotransferase-like"/>
    <property type="match status" value="1"/>
</dbReference>